<dbReference type="Gene3D" id="1.25.40.420">
    <property type="match status" value="1"/>
</dbReference>
<dbReference type="OMA" id="EVPAHKN"/>
<feature type="domain" description="BTB" evidence="4">
    <location>
        <begin position="117"/>
        <end position="184"/>
    </location>
</feature>
<gene>
    <name evidence="5" type="primary">100635649</name>
</gene>
<dbReference type="InterPro" id="IPR011705">
    <property type="entry name" value="BACK"/>
</dbReference>
<dbReference type="SMART" id="SM00612">
    <property type="entry name" value="Kelch"/>
    <property type="match status" value="6"/>
</dbReference>
<dbReference type="SUPFAM" id="SSF54695">
    <property type="entry name" value="POZ domain"/>
    <property type="match status" value="1"/>
</dbReference>
<evidence type="ECO:0000256" key="2">
    <source>
        <dbReference type="ARBA" id="ARBA00022737"/>
    </source>
</evidence>
<dbReference type="InterPro" id="IPR000210">
    <property type="entry name" value="BTB/POZ_dom"/>
</dbReference>
<keyword evidence="1" id="KW-0880">Kelch repeat</keyword>
<dbReference type="Gene3D" id="2.120.10.80">
    <property type="entry name" value="Kelch-type beta propeller"/>
    <property type="match status" value="1"/>
</dbReference>
<dbReference type="InterPro" id="IPR017096">
    <property type="entry name" value="BTB-kelch_protein"/>
</dbReference>
<dbReference type="PRINTS" id="PR00501">
    <property type="entry name" value="KELCHREPEAT"/>
</dbReference>
<evidence type="ECO:0000256" key="1">
    <source>
        <dbReference type="ARBA" id="ARBA00022441"/>
    </source>
</evidence>
<dbReference type="Proteomes" id="UP000007879">
    <property type="component" value="Unassembled WGS sequence"/>
</dbReference>
<dbReference type="PANTHER" id="PTHR24412:SF466">
    <property type="entry name" value="RING CANAL KELCH PROTEIN"/>
    <property type="match status" value="1"/>
</dbReference>
<dbReference type="SUPFAM" id="SSF117281">
    <property type="entry name" value="Kelch motif"/>
    <property type="match status" value="1"/>
</dbReference>
<dbReference type="EnsemblMetazoa" id="Aqu2.1.30886_001">
    <property type="protein sequence ID" value="Aqu2.1.30886_001"/>
    <property type="gene ID" value="Aqu2.1.30886"/>
</dbReference>
<evidence type="ECO:0000313" key="6">
    <source>
        <dbReference type="Proteomes" id="UP000007879"/>
    </source>
</evidence>
<reference evidence="6" key="1">
    <citation type="journal article" date="2010" name="Nature">
        <title>The Amphimedon queenslandica genome and the evolution of animal complexity.</title>
        <authorList>
            <person name="Srivastava M."/>
            <person name="Simakov O."/>
            <person name="Chapman J."/>
            <person name="Fahey B."/>
            <person name="Gauthier M.E."/>
            <person name="Mitros T."/>
            <person name="Richards G.S."/>
            <person name="Conaco C."/>
            <person name="Dacre M."/>
            <person name="Hellsten U."/>
            <person name="Larroux C."/>
            <person name="Putnam N.H."/>
            <person name="Stanke M."/>
            <person name="Adamska M."/>
            <person name="Darling A."/>
            <person name="Degnan S.M."/>
            <person name="Oakley T.H."/>
            <person name="Plachetzki D.C."/>
            <person name="Zhai Y."/>
            <person name="Adamski M."/>
            <person name="Calcino A."/>
            <person name="Cummins S.F."/>
            <person name="Goodstein D.M."/>
            <person name="Harris C."/>
            <person name="Jackson D.J."/>
            <person name="Leys S.P."/>
            <person name="Shu S."/>
            <person name="Woodcroft B.J."/>
            <person name="Vervoort M."/>
            <person name="Kosik K.S."/>
            <person name="Manning G."/>
            <person name="Degnan B.M."/>
            <person name="Rokhsar D.S."/>
        </authorList>
    </citation>
    <scope>NUCLEOTIDE SEQUENCE [LARGE SCALE GENOMIC DNA]</scope>
</reference>
<accession>A0A1X7UT93</accession>
<dbReference type="InParanoid" id="A0A1X7UT93"/>
<dbReference type="Pfam" id="PF01344">
    <property type="entry name" value="Kelch_1"/>
    <property type="match status" value="2"/>
</dbReference>
<dbReference type="PROSITE" id="PS50097">
    <property type="entry name" value="BTB"/>
    <property type="match status" value="1"/>
</dbReference>
<dbReference type="Pfam" id="PF00651">
    <property type="entry name" value="BTB"/>
    <property type="match status" value="1"/>
</dbReference>
<dbReference type="SMART" id="SM00875">
    <property type="entry name" value="BACK"/>
    <property type="match status" value="1"/>
</dbReference>
<dbReference type="EnsemblMetazoa" id="XM_003386832.3">
    <property type="protein sequence ID" value="XP_003386880.1"/>
    <property type="gene ID" value="LOC100635649"/>
</dbReference>
<dbReference type="PIRSF" id="PIRSF037037">
    <property type="entry name" value="Kelch-like_protein_gigaxonin"/>
    <property type="match status" value="1"/>
</dbReference>
<keyword evidence="6" id="KW-1185">Reference proteome</keyword>
<dbReference type="FunFam" id="3.30.710.10:FF:000001">
    <property type="entry name" value="Kelch-like family member 20"/>
    <property type="match status" value="1"/>
</dbReference>
<dbReference type="Pfam" id="PF07707">
    <property type="entry name" value="BACK"/>
    <property type="match status" value="1"/>
</dbReference>
<dbReference type="InterPro" id="IPR011333">
    <property type="entry name" value="SKP1/BTB/POZ_sf"/>
</dbReference>
<name>A0A1X7UT93_AMPQE</name>
<reference evidence="5" key="2">
    <citation type="submission" date="2017-05" db="UniProtKB">
        <authorList>
            <consortium name="EnsemblMetazoa"/>
        </authorList>
    </citation>
    <scope>IDENTIFICATION</scope>
</reference>
<dbReference type="CDD" id="cd18445">
    <property type="entry name" value="BACK_KLHL2_like"/>
    <property type="match status" value="1"/>
</dbReference>
<dbReference type="STRING" id="400682.A0A1X7UT93"/>
<dbReference type="eggNOG" id="KOG4441">
    <property type="taxonomic scope" value="Eukaryota"/>
</dbReference>
<dbReference type="PANTHER" id="PTHR24412">
    <property type="entry name" value="KELCH PROTEIN"/>
    <property type="match status" value="1"/>
</dbReference>
<dbReference type="SMART" id="SM00225">
    <property type="entry name" value="BTB"/>
    <property type="match status" value="1"/>
</dbReference>
<dbReference type="InterPro" id="IPR006652">
    <property type="entry name" value="Kelch_1"/>
</dbReference>
<organism evidence="5">
    <name type="scientific">Amphimedon queenslandica</name>
    <name type="common">Sponge</name>
    <dbReference type="NCBI Taxonomy" id="400682"/>
    <lineage>
        <taxon>Eukaryota</taxon>
        <taxon>Metazoa</taxon>
        <taxon>Porifera</taxon>
        <taxon>Demospongiae</taxon>
        <taxon>Heteroscleromorpha</taxon>
        <taxon>Haplosclerida</taxon>
        <taxon>Niphatidae</taxon>
        <taxon>Amphimedon</taxon>
    </lineage>
</organism>
<protein>
    <recommendedName>
        <fullName evidence="4">BTB domain-containing protein</fullName>
    </recommendedName>
</protein>
<feature type="compositionally biased region" description="Low complexity" evidence="3">
    <location>
        <begin position="53"/>
        <end position="68"/>
    </location>
</feature>
<feature type="region of interest" description="Disordered" evidence="3">
    <location>
        <begin position="1"/>
        <end position="89"/>
    </location>
</feature>
<sequence length="665" mass="72961">MASLPNSGGTTASPFISSSSSISARSESDQQQMRSAAGLTRSLSNVSSQLSRTSVPSSTTSPSVVPTTIGSGKVERSCAESEQQEPSAPIKKVYSSKKIIEKAFHVLDEMRKGGHLCDVTIRIGTQDFSVHRVVLAATSPYFLAMFTGELSESKQDVVTLKEVEPTAISLLIQFMYTGSIEVGEDNVQSLLPPANLLQLNEVRDACCDFLKDQLHPTNCLGIKAFADIHSCHDLLSDAQAFAQKHFSKVMESEEFYCLSHTDVIELVSSTELGILLEEDVFEAVISWTKYNTKERATYLPELLKHVRFLFLRREYLVHRVCEEELIQSNPACKDFLIDALKYHLLPPNDRTSLAGSNCPPRKRIGMPQSILTVGGQAPKAIRNVEIFDVNSHSCHNGPELLSRRCRCGVTILNNSVYAVGGFDGTSRVRSVERLDLDTERWSHVEPMLSRRSTLGVAVLKGEMYAIGGFDGNNGLDTVEKYNPETKQWIAVASMNTRRSSVGVAVMNDLLYAVGGYDGFARQCLNSVEVYDPNTNEWSTIEPMIQRRSGAAVAVIDNILYAIGGHDGPDIRKSVECYDPQSNKWSRIPDMFTCRRNAAAAVVYNLLYVVGGDDGVTNLPNIEIYDPIFKTWKVAQGTLSLGRSYAGVAVVDKPGDGPTATAISQS</sequence>
<dbReference type="FunFam" id="1.25.40.420:FF:000001">
    <property type="entry name" value="Kelch-like family member 12"/>
    <property type="match status" value="1"/>
</dbReference>
<evidence type="ECO:0000259" key="4">
    <source>
        <dbReference type="PROSITE" id="PS50097"/>
    </source>
</evidence>
<dbReference type="Gene3D" id="3.30.710.10">
    <property type="entry name" value="Potassium Channel Kv1.1, Chain A"/>
    <property type="match status" value="1"/>
</dbReference>
<dbReference type="OrthoDB" id="45365at2759"/>
<feature type="compositionally biased region" description="Polar residues" evidence="3">
    <location>
        <begin position="41"/>
        <end position="52"/>
    </location>
</feature>
<dbReference type="KEGG" id="aqu:100635649"/>
<feature type="compositionally biased region" description="Polar residues" evidence="3">
    <location>
        <begin position="1"/>
        <end position="12"/>
    </location>
</feature>
<dbReference type="AlphaFoldDB" id="A0A1X7UT93"/>
<dbReference type="InterPro" id="IPR015915">
    <property type="entry name" value="Kelch-typ_b-propeller"/>
</dbReference>
<feature type="compositionally biased region" description="Low complexity" evidence="3">
    <location>
        <begin position="13"/>
        <end position="25"/>
    </location>
</feature>
<evidence type="ECO:0000256" key="3">
    <source>
        <dbReference type="SAM" id="MobiDB-lite"/>
    </source>
</evidence>
<keyword evidence="2" id="KW-0677">Repeat</keyword>
<evidence type="ECO:0000313" key="5">
    <source>
        <dbReference type="EnsemblMetazoa" id="Aqu2.1.30886_001"/>
    </source>
</evidence>
<dbReference type="Pfam" id="PF24681">
    <property type="entry name" value="Kelch_KLHDC2_KLHL20_DRC7"/>
    <property type="match status" value="1"/>
</dbReference>
<proteinExistence type="predicted"/>